<dbReference type="EMBL" id="JAIXNE010000004">
    <property type="protein sequence ID" value="MCA6077406.1"/>
    <property type="molecule type" value="Genomic_DNA"/>
</dbReference>
<dbReference type="Proteomes" id="UP001139409">
    <property type="component" value="Unassembled WGS sequence"/>
</dbReference>
<dbReference type="EMBL" id="JAIXNE010000002">
    <property type="protein sequence ID" value="MCA6075101.1"/>
    <property type="molecule type" value="Genomic_DNA"/>
</dbReference>
<evidence type="ECO:0000313" key="3">
    <source>
        <dbReference type="EMBL" id="MCA6076278.1"/>
    </source>
</evidence>
<evidence type="ECO:0000313" key="2">
    <source>
        <dbReference type="EMBL" id="MCA6075101.1"/>
    </source>
</evidence>
<gene>
    <name evidence="2" type="ORF">LDX50_09480</name>
    <name evidence="3" type="ORF">LDX50_15450</name>
    <name evidence="4" type="ORF">LDX50_21170</name>
</gene>
<comment type="caution">
    <text evidence="4">The sequence shown here is derived from an EMBL/GenBank/DDBJ whole genome shotgun (WGS) entry which is preliminary data.</text>
</comment>
<dbReference type="AlphaFoldDB" id="A0A9X1HT15"/>
<reference evidence="4" key="1">
    <citation type="submission" date="2021-09" db="EMBL/GenBank/DDBJ databases">
        <title>Fulvivirga sp. isolated from coastal sediment.</title>
        <authorList>
            <person name="Yu H."/>
        </authorList>
    </citation>
    <scope>NUCLEOTIDE SEQUENCE</scope>
    <source>
        <strain evidence="4">1062</strain>
    </source>
</reference>
<evidence type="ECO:0000259" key="1">
    <source>
        <dbReference type="Pfam" id="PF04993"/>
    </source>
</evidence>
<dbReference type="Gene3D" id="3.30.1460.30">
    <property type="entry name" value="YgaC/TfoX-N like chaperone"/>
    <property type="match status" value="1"/>
</dbReference>
<proteinExistence type="predicted"/>
<evidence type="ECO:0000313" key="4">
    <source>
        <dbReference type="EMBL" id="MCA6077406.1"/>
    </source>
</evidence>
<dbReference type="EMBL" id="JAIXNE010000003">
    <property type="protein sequence ID" value="MCA6076278.1"/>
    <property type="molecule type" value="Genomic_DNA"/>
</dbReference>
<accession>A0A9X1HT15</accession>
<organism evidence="4 5">
    <name type="scientific">Fulvivirga sedimenti</name>
    <dbReference type="NCBI Taxonomy" id="2879465"/>
    <lineage>
        <taxon>Bacteria</taxon>
        <taxon>Pseudomonadati</taxon>
        <taxon>Bacteroidota</taxon>
        <taxon>Cytophagia</taxon>
        <taxon>Cytophagales</taxon>
        <taxon>Fulvivirgaceae</taxon>
        <taxon>Fulvivirga</taxon>
    </lineage>
</organism>
<evidence type="ECO:0000313" key="5">
    <source>
        <dbReference type="Proteomes" id="UP001139409"/>
    </source>
</evidence>
<protein>
    <submittedName>
        <fullName evidence="4">TfoX/Sxy family protein</fullName>
    </submittedName>
</protein>
<dbReference type="Pfam" id="PF04993">
    <property type="entry name" value="TfoX_N"/>
    <property type="match status" value="1"/>
</dbReference>
<feature type="domain" description="TfoX N-terminal" evidence="1">
    <location>
        <begin position="13"/>
        <end position="96"/>
    </location>
</feature>
<name>A0A9X1HT15_9BACT</name>
<dbReference type="InterPro" id="IPR007076">
    <property type="entry name" value="TfoX_N"/>
</dbReference>
<keyword evidence="5" id="KW-1185">Reference proteome</keyword>
<dbReference type="RefSeq" id="WP_225698207.1">
    <property type="nucleotide sequence ID" value="NZ_JAIXNE010000002.1"/>
</dbReference>
<sequence length="105" mass="11811">MASDQEFVSFVTDQLEAAGDVFAKKMFGEYGVYLDGVFFGLICDNRFFVKPTEGGRAFIGKPAEAPPYPGAKNSFLIEDKLEDRDWLCELVKITVKELPPPKRKK</sequence>
<dbReference type="SUPFAM" id="SSF159894">
    <property type="entry name" value="YgaC/TfoX-N like"/>
    <property type="match status" value="1"/>
</dbReference>